<sequence length="58" mass="6499">MSSPKTGHIYFIHAVGTSRYKIGLTTRSVKERLDELNSSQSAYPLQLIASAKFSNVWI</sequence>
<proteinExistence type="predicted"/>
<gene>
    <name evidence="1" type="ORF">KME60_13460</name>
</gene>
<reference evidence="1" key="2">
    <citation type="journal article" date="2022" name="Microbiol. Resour. Announc.">
        <title>Metagenome Sequencing to Explore Phylogenomics of Terrestrial Cyanobacteria.</title>
        <authorList>
            <person name="Ward R.D."/>
            <person name="Stajich J.E."/>
            <person name="Johansen J.R."/>
            <person name="Huntemann M."/>
            <person name="Clum A."/>
            <person name="Foster B."/>
            <person name="Foster B."/>
            <person name="Roux S."/>
            <person name="Palaniappan K."/>
            <person name="Varghese N."/>
            <person name="Mukherjee S."/>
            <person name="Reddy T.B.K."/>
            <person name="Daum C."/>
            <person name="Copeland A."/>
            <person name="Chen I.A."/>
            <person name="Ivanova N.N."/>
            <person name="Kyrpides N.C."/>
            <person name="Shapiro N."/>
            <person name="Eloe-Fadrosh E.A."/>
            <person name="Pietrasiak N."/>
        </authorList>
    </citation>
    <scope>NUCLEOTIDE SEQUENCE</scope>
    <source>
        <strain evidence="1">GSE-NOS-MK-12-04C</strain>
    </source>
</reference>
<protein>
    <submittedName>
        <fullName evidence="1">GIY-YIG nuclease family protein</fullName>
    </submittedName>
</protein>
<dbReference type="Pfam" id="PF13455">
    <property type="entry name" value="MUG113"/>
    <property type="match status" value="1"/>
</dbReference>
<reference evidence="1" key="1">
    <citation type="submission" date="2021-05" db="EMBL/GenBank/DDBJ databases">
        <authorList>
            <person name="Pietrasiak N."/>
            <person name="Ward R."/>
            <person name="Stajich J.E."/>
            <person name="Kurbessoian T."/>
        </authorList>
    </citation>
    <scope>NUCLEOTIDE SEQUENCE</scope>
    <source>
        <strain evidence="1">GSE-NOS-MK-12-04C</strain>
    </source>
</reference>
<dbReference type="EMBL" id="JAHHGZ010000012">
    <property type="protein sequence ID" value="MBW4668396.1"/>
    <property type="molecule type" value="Genomic_DNA"/>
</dbReference>
<evidence type="ECO:0000313" key="1">
    <source>
        <dbReference type="EMBL" id="MBW4668396.1"/>
    </source>
</evidence>
<name>A0A951UTD4_9CYAN</name>
<evidence type="ECO:0000313" key="2">
    <source>
        <dbReference type="Proteomes" id="UP000729701"/>
    </source>
</evidence>
<dbReference type="Proteomes" id="UP000729701">
    <property type="component" value="Unassembled WGS sequence"/>
</dbReference>
<accession>A0A951UTD4</accession>
<organism evidence="1 2">
    <name type="scientific">Cyanomargarita calcarea GSE-NOS-MK-12-04C</name>
    <dbReference type="NCBI Taxonomy" id="2839659"/>
    <lineage>
        <taxon>Bacteria</taxon>
        <taxon>Bacillati</taxon>
        <taxon>Cyanobacteriota</taxon>
        <taxon>Cyanophyceae</taxon>
        <taxon>Nostocales</taxon>
        <taxon>Cyanomargaritaceae</taxon>
        <taxon>Cyanomargarita</taxon>
    </lineage>
</organism>
<comment type="caution">
    <text evidence="1">The sequence shown here is derived from an EMBL/GenBank/DDBJ whole genome shotgun (WGS) entry which is preliminary data.</text>
</comment>
<dbReference type="AlphaFoldDB" id="A0A951UTD4"/>